<evidence type="ECO:0000313" key="1">
    <source>
        <dbReference type="EMBL" id="RVD80232.1"/>
    </source>
</evidence>
<dbReference type="Proteomes" id="UP000283090">
    <property type="component" value="Unassembled WGS sequence"/>
</dbReference>
<protein>
    <submittedName>
        <fullName evidence="1">Uncharacterized protein</fullName>
    </submittedName>
</protein>
<reference evidence="1 2" key="1">
    <citation type="submission" date="2019-01" db="EMBL/GenBank/DDBJ databases">
        <title>Intercellular communication is required for trap formation in the nematode-trapping fungus Duddingtonia flagrans.</title>
        <authorList>
            <person name="Youssar L."/>
            <person name="Wernet V."/>
            <person name="Hensel N."/>
            <person name="Hildebrandt H.-G."/>
            <person name="Fischer R."/>
        </authorList>
    </citation>
    <scope>NUCLEOTIDE SEQUENCE [LARGE SCALE GENOMIC DNA]</scope>
    <source>
        <strain evidence="1 2">CBS H-5679</strain>
    </source>
</reference>
<dbReference type="EMBL" id="SAEB01000012">
    <property type="protein sequence ID" value="RVD80232.1"/>
    <property type="molecule type" value="Genomic_DNA"/>
</dbReference>
<keyword evidence="2" id="KW-1185">Reference proteome</keyword>
<gene>
    <name evidence="1" type="ORF">DFL_008134</name>
</gene>
<dbReference type="AlphaFoldDB" id="A0A436ZN07"/>
<proteinExistence type="predicted"/>
<name>A0A436ZN07_ARTFL</name>
<dbReference type="GeneID" id="93590445"/>
<dbReference type="RefSeq" id="XP_067485776.1">
    <property type="nucleotide sequence ID" value="XM_067637826.1"/>
</dbReference>
<accession>A0A436ZN07</accession>
<sequence>MVLLANVGTTFVGARDDLKAIYHKLGDVGIQISHLQADGAFDFGYSTCGIKLGPPGTMGSDGVPMAQGITLSKAMGSVVSGEVIAYSPGNELAPLEWTVDPRIIFERWLYSQAYPTADCEVLLRYCQDSTSRLEKSLRRIGVITKRHPRAIIVVL</sequence>
<comment type="caution">
    <text evidence="1">The sequence shown here is derived from an EMBL/GenBank/DDBJ whole genome shotgun (WGS) entry which is preliminary data.</text>
</comment>
<dbReference type="VEuPathDB" id="FungiDB:DFL_008134"/>
<evidence type="ECO:0000313" key="2">
    <source>
        <dbReference type="Proteomes" id="UP000283090"/>
    </source>
</evidence>
<dbReference type="OrthoDB" id="2161780at2759"/>
<dbReference type="STRING" id="97331.A0A436ZN07"/>
<organism evidence="1 2">
    <name type="scientific">Arthrobotrys flagrans</name>
    <name type="common">Nematode-trapping fungus</name>
    <name type="synonym">Trichothecium flagrans</name>
    <dbReference type="NCBI Taxonomy" id="97331"/>
    <lineage>
        <taxon>Eukaryota</taxon>
        <taxon>Fungi</taxon>
        <taxon>Dikarya</taxon>
        <taxon>Ascomycota</taxon>
        <taxon>Pezizomycotina</taxon>
        <taxon>Orbiliomycetes</taxon>
        <taxon>Orbiliales</taxon>
        <taxon>Orbiliaceae</taxon>
        <taxon>Arthrobotrys</taxon>
    </lineage>
</organism>